<dbReference type="GO" id="GO:0008757">
    <property type="term" value="F:S-adenosylmethionine-dependent methyltransferase activity"/>
    <property type="evidence" value="ECO:0007669"/>
    <property type="project" value="UniProtKB-ARBA"/>
</dbReference>
<evidence type="ECO:0000313" key="7">
    <source>
        <dbReference type="Proteomes" id="UP001605036"/>
    </source>
</evidence>
<name>A0ABD1XZ35_9MARC</name>
<evidence type="ECO:0000256" key="1">
    <source>
        <dbReference type="ARBA" id="ARBA00022603"/>
    </source>
</evidence>
<dbReference type="GO" id="GO:0032259">
    <property type="term" value="P:methylation"/>
    <property type="evidence" value="ECO:0007669"/>
    <property type="project" value="UniProtKB-KW"/>
</dbReference>
<dbReference type="PANTHER" id="PTHR47441">
    <property type="match status" value="1"/>
</dbReference>
<dbReference type="InterPro" id="IPR029063">
    <property type="entry name" value="SAM-dependent_MTases_sf"/>
</dbReference>
<feature type="domain" description="Methyltransferase small" evidence="5">
    <location>
        <begin position="402"/>
        <end position="484"/>
    </location>
</feature>
<keyword evidence="1" id="KW-0489">Methyltransferase</keyword>
<evidence type="ECO:0000256" key="3">
    <source>
        <dbReference type="ARBA" id="ARBA00022691"/>
    </source>
</evidence>
<keyword evidence="3" id="KW-0949">S-adenosyl-L-methionine</keyword>
<reference evidence="6 7" key="1">
    <citation type="submission" date="2024-09" db="EMBL/GenBank/DDBJ databases">
        <title>Chromosome-scale assembly of Riccia fluitans.</title>
        <authorList>
            <person name="Paukszto L."/>
            <person name="Sawicki J."/>
            <person name="Karawczyk K."/>
            <person name="Piernik-Szablinska J."/>
            <person name="Szczecinska M."/>
            <person name="Mazdziarz M."/>
        </authorList>
    </citation>
    <scope>NUCLEOTIDE SEQUENCE [LARGE SCALE GENOMIC DNA]</scope>
    <source>
        <strain evidence="6">Rf_01</strain>
        <tissue evidence="6">Aerial parts of the thallus</tissue>
    </source>
</reference>
<evidence type="ECO:0000313" key="6">
    <source>
        <dbReference type="EMBL" id="KAL2614069.1"/>
    </source>
</evidence>
<proteinExistence type="predicted"/>
<dbReference type="InterPro" id="IPR007848">
    <property type="entry name" value="Small_mtfrase_dom"/>
</dbReference>
<dbReference type="InterPro" id="IPR002052">
    <property type="entry name" value="DNA_methylase_N6_adenine_CS"/>
</dbReference>
<dbReference type="PROSITE" id="PS00092">
    <property type="entry name" value="N6_MTASE"/>
    <property type="match status" value="1"/>
</dbReference>
<organism evidence="6 7">
    <name type="scientific">Riccia fluitans</name>
    <dbReference type="NCBI Taxonomy" id="41844"/>
    <lineage>
        <taxon>Eukaryota</taxon>
        <taxon>Viridiplantae</taxon>
        <taxon>Streptophyta</taxon>
        <taxon>Embryophyta</taxon>
        <taxon>Marchantiophyta</taxon>
        <taxon>Marchantiopsida</taxon>
        <taxon>Marchantiidae</taxon>
        <taxon>Marchantiales</taxon>
        <taxon>Ricciaceae</taxon>
        <taxon>Riccia</taxon>
    </lineage>
</organism>
<evidence type="ECO:0000256" key="4">
    <source>
        <dbReference type="SAM" id="MobiDB-lite"/>
    </source>
</evidence>
<dbReference type="CDD" id="cd02440">
    <property type="entry name" value="AdoMet_MTases"/>
    <property type="match status" value="1"/>
</dbReference>
<dbReference type="NCBIfam" id="TIGR00536">
    <property type="entry name" value="hemK_fam"/>
    <property type="match status" value="1"/>
</dbReference>
<dbReference type="InterPro" id="IPR004556">
    <property type="entry name" value="HemK-like"/>
</dbReference>
<dbReference type="Pfam" id="PF05175">
    <property type="entry name" value="MTS"/>
    <property type="match status" value="1"/>
</dbReference>
<dbReference type="EMBL" id="JBHFFA010000007">
    <property type="protein sequence ID" value="KAL2614069.1"/>
    <property type="molecule type" value="Genomic_DNA"/>
</dbReference>
<dbReference type="SUPFAM" id="SSF53335">
    <property type="entry name" value="S-adenosyl-L-methionine-dependent methyltransferases"/>
    <property type="match status" value="1"/>
</dbReference>
<accession>A0ABD1XZ35</accession>
<feature type="region of interest" description="Disordered" evidence="4">
    <location>
        <begin position="297"/>
        <end position="326"/>
    </location>
</feature>
<evidence type="ECO:0000259" key="5">
    <source>
        <dbReference type="Pfam" id="PF05175"/>
    </source>
</evidence>
<dbReference type="Gene3D" id="3.40.50.150">
    <property type="entry name" value="Vaccinia Virus protein VP39"/>
    <property type="match status" value="1"/>
</dbReference>
<dbReference type="AlphaFoldDB" id="A0ABD1XZ35"/>
<keyword evidence="7" id="KW-1185">Reference proteome</keyword>
<feature type="compositionally biased region" description="Low complexity" evidence="4">
    <location>
        <begin position="301"/>
        <end position="316"/>
    </location>
</feature>
<dbReference type="InterPro" id="IPR052663">
    <property type="entry name" value="RF_glutamine_MTase_cyano"/>
</dbReference>
<gene>
    <name evidence="6" type="ORF">R1flu_025761</name>
</gene>
<keyword evidence="2" id="KW-0808">Transferase</keyword>
<dbReference type="PANTHER" id="PTHR47441:SF3">
    <property type="entry name" value="RELEASE FACTOR GLUTAMINE METHYLTRANSFERASE"/>
    <property type="match status" value="1"/>
</dbReference>
<dbReference type="Proteomes" id="UP001605036">
    <property type="component" value="Unassembled WGS sequence"/>
</dbReference>
<sequence length="597" mass="65252">MAALARGAGLSPSRFPCYLFKWQISRPVGEAASYHSGRLRIGLERLNLAQSAAPAPLCNSAFYGHHFEQRSKTSSGIHRCSSSNRLAEQEVEVPSDSGSSLASLAVSGREKETKECVFPHFEVAVPLCERSPSSVASLTDLLVWRKQAQDLASSVGFEFSDRDGGPEVSDLLRELEWFLDDSVGACAPWAENLDVQSSSWKFCSWRDVKDCFNLKLENGKVKVSQVKLENGNVKVSKMEKDDSLTITSPGNICASSFGAFADLSKDRYGDPVTEFATDCGCSCDGIREDLVEMNSLEELESGPSSFPSSSTLKELSGIQKRSTSSSEDRQDIQLLLRMSLPEMETAWKQRILARKPFQYMVAAAHWRDLVLSVMEGVLIPRPETEQLVDMAEMAISNERSLSQGLWADLGTGSGAIAIGVARLLQPSGSVVAVDASTTAVAVARRNVERYRLQNKVKVVQGFWFSPLQDKAGKLAGVISNPPYIPTENLETLQAEVGKNEPKIALDGGADGTDDLRKICNGSAMALRSGGFLALETNGGSQAEAIRDYLSRMRFLERSGKFSPCFCDTPAKLVCFPLHHLRREDFCCAMALSSDVYF</sequence>
<comment type="caution">
    <text evidence="6">The sequence shown here is derived from an EMBL/GenBank/DDBJ whole genome shotgun (WGS) entry which is preliminary data.</text>
</comment>
<evidence type="ECO:0000256" key="2">
    <source>
        <dbReference type="ARBA" id="ARBA00022679"/>
    </source>
</evidence>
<protein>
    <recommendedName>
        <fullName evidence="5">Methyltransferase small domain-containing protein</fullName>
    </recommendedName>
</protein>